<sequence length="334" mass="37981">MALSGITRHGVLAAIEEFDRLGREEFLAKYRFGKALSYFVYHNGKFYDSKAIAGYAHGEIAGESRWTTDDFTGGEASVARHLRDRLGFEFIVQTVDWTRDELVLACDLVWANDWHELRAEYPQVIELSALLRRYWASTLERRETNFRSPNSVGRKTSDIATQHPDHKGRPTRGGKLDRLVLAEFMANPQALHEEAMALRAAIVDGETLDITAARKDEVDVESGAQEGRLLEQRSLRYERKPALRNRTIKAFKKKYGFVACEACRFDFSKFYGLRGEGFIECHHRTPLSQSGVTETMPGDLILLCSNCHRMVHCKRPWLTVAQLLDLVRTNGATP</sequence>
<accession>A0A8J3Z3U3</accession>
<feature type="region of interest" description="Disordered" evidence="1">
    <location>
        <begin position="146"/>
        <end position="172"/>
    </location>
</feature>
<dbReference type="Proteomes" id="UP000612585">
    <property type="component" value="Unassembled WGS sequence"/>
</dbReference>
<dbReference type="Pfam" id="PF01844">
    <property type="entry name" value="HNH"/>
    <property type="match status" value="1"/>
</dbReference>
<comment type="caution">
    <text evidence="3">The sequence shown here is derived from an EMBL/GenBank/DDBJ whole genome shotgun (WGS) entry which is preliminary data.</text>
</comment>
<reference evidence="3" key="1">
    <citation type="submission" date="2021-01" db="EMBL/GenBank/DDBJ databases">
        <title>Whole genome shotgun sequence of Virgisporangium aurantiacum NBRC 16421.</title>
        <authorList>
            <person name="Komaki H."/>
            <person name="Tamura T."/>
        </authorList>
    </citation>
    <scope>NUCLEOTIDE SEQUENCE</scope>
    <source>
        <strain evidence="3">NBRC 16421</strain>
    </source>
</reference>
<dbReference type="InterPro" id="IPR058807">
    <property type="entry name" value="ScoMcrA_N"/>
</dbReference>
<organism evidence="3 4">
    <name type="scientific">Virgisporangium aurantiacum</name>
    <dbReference type="NCBI Taxonomy" id="175570"/>
    <lineage>
        <taxon>Bacteria</taxon>
        <taxon>Bacillati</taxon>
        <taxon>Actinomycetota</taxon>
        <taxon>Actinomycetes</taxon>
        <taxon>Micromonosporales</taxon>
        <taxon>Micromonosporaceae</taxon>
        <taxon>Virgisporangium</taxon>
    </lineage>
</organism>
<dbReference type="GO" id="GO:0004519">
    <property type="term" value="F:endonuclease activity"/>
    <property type="evidence" value="ECO:0007669"/>
    <property type="project" value="InterPro"/>
</dbReference>
<keyword evidence="4" id="KW-1185">Reference proteome</keyword>
<dbReference type="GO" id="GO:0003676">
    <property type="term" value="F:nucleic acid binding"/>
    <property type="evidence" value="ECO:0007669"/>
    <property type="project" value="InterPro"/>
</dbReference>
<dbReference type="CDD" id="cd00085">
    <property type="entry name" value="HNHc"/>
    <property type="match status" value="1"/>
</dbReference>
<dbReference type="GO" id="GO:0008270">
    <property type="term" value="F:zinc ion binding"/>
    <property type="evidence" value="ECO:0007669"/>
    <property type="project" value="InterPro"/>
</dbReference>
<dbReference type="InterPro" id="IPR003615">
    <property type="entry name" value="HNH_nuc"/>
</dbReference>
<dbReference type="EMBL" id="BOPG01000022">
    <property type="protein sequence ID" value="GIJ55803.1"/>
    <property type="molecule type" value="Genomic_DNA"/>
</dbReference>
<dbReference type="Pfam" id="PF26345">
    <property type="entry name" value="ScoMcrA_N"/>
    <property type="match status" value="1"/>
</dbReference>
<dbReference type="InterPro" id="IPR002711">
    <property type="entry name" value="HNH"/>
</dbReference>
<evidence type="ECO:0000256" key="1">
    <source>
        <dbReference type="SAM" id="MobiDB-lite"/>
    </source>
</evidence>
<dbReference type="SMART" id="SM00507">
    <property type="entry name" value="HNHc"/>
    <property type="match status" value="1"/>
</dbReference>
<evidence type="ECO:0000313" key="3">
    <source>
        <dbReference type="EMBL" id="GIJ55803.1"/>
    </source>
</evidence>
<gene>
    <name evidence="3" type="ORF">Vau01_033190</name>
</gene>
<name>A0A8J3Z3U3_9ACTN</name>
<dbReference type="AlphaFoldDB" id="A0A8J3Z3U3"/>
<feature type="domain" description="HNH nuclease" evidence="2">
    <location>
        <begin position="247"/>
        <end position="309"/>
    </location>
</feature>
<proteinExistence type="predicted"/>
<feature type="compositionally biased region" description="Polar residues" evidence="1">
    <location>
        <begin position="146"/>
        <end position="160"/>
    </location>
</feature>
<dbReference type="RefSeq" id="WP_203993156.1">
    <property type="nucleotide sequence ID" value="NZ_BOPG01000022.1"/>
</dbReference>
<feature type="compositionally biased region" description="Basic and acidic residues" evidence="1">
    <location>
        <begin position="163"/>
        <end position="172"/>
    </location>
</feature>
<evidence type="ECO:0000313" key="4">
    <source>
        <dbReference type="Proteomes" id="UP000612585"/>
    </source>
</evidence>
<protein>
    <recommendedName>
        <fullName evidence="2">HNH nuclease domain-containing protein</fullName>
    </recommendedName>
</protein>
<evidence type="ECO:0000259" key="2">
    <source>
        <dbReference type="SMART" id="SM00507"/>
    </source>
</evidence>